<sequence length="227" mass="26779">MKKYILLVFLMISLVSYSQEQRAVDQRPQIEKEDSNDFYNQAEMTKLDLLQALEMAGIGAHKFNIGTFDKEYKLQIFADEYIQGKLINTDTLVDFTNDYGFWIDGEYNQGFIDQIKIFTKTEENNSTLNIRTYALGTTKEINLGKTDHRQFYNWRAYEDTQWKLNQKVPLLIFASSWLDKQYNFHRFCGVVNLKENDEGTQELLDYSPNYVVINYKISETENQKTLE</sequence>
<proteinExistence type="predicted"/>
<dbReference type="Pfam" id="PF16444">
    <property type="entry name" value="DUF5041"/>
    <property type="match status" value="1"/>
</dbReference>
<dbReference type="AlphaFoldDB" id="A0A2S7KQZ6"/>
<feature type="chain" id="PRO_5015667099" description="DUF5041 domain-containing protein" evidence="1">
    <location>
        <begin position="19"/>
        <end position="227"/>
    </location>
</feature>
<evidence type="ECO:0008006" key="4">
    <source>
        <dbReference type="Google" id="ProtNLM"/>
    </source>
</evidence>
<evidence type="ECO:0000313" key="3">
    <source>
        <dbReference type="Proteomes" id="UP000239800"/>
    </source>
</evidence>
<accession>A0A2S7KQZ6</accession>
<dbReference type="InterPro" id="IPR032222">
    <property type="entry name" value="DUF5041"/>
</dbReference>
<protein>
    <recommendedName>
        <fullName evidence="4">DUF5041 domain-containing protein</fullName>
    </recommendedName>
</protein>
<evidence type="ECO:0000313" key="2">
    <source>
        <dbReference type="EMBL" id="PQB05049.1"/>
    </source>
</evidence>
<organism evidence="2 3">
    <name type="scientific">Aureitalea marina</name>
    <dbReference type="NCBI Taxonomy" id="930804"/>
    <lineage>
        <taxon>Bacteria</taxon>
        <taxon>Pseudomonadati</taxon>
        <taxon>Bacteroidota</taxon>
        <taxon>Flavobacteriia</taxon>
        <taxon>Flavobacteriales</taxon>
        <taxon>Flavobacteriaceae</taxon>
        <taxon>Aureitalea</taxon>
    </lineage>
</organism>
<dbReference type="Proteomes" id="UP000239800">
    <property type="component" value="Unassembled WGS sequence"/>
</dbReference>
<keyword evidence="1" id="KW-0732">Signal</keyword>
<dbReference type="RefSeq" id="WP_104812981.1">
    <property type="nucleotide sequence ID" value="NZ_MQUB01000001.1"/>
</dbReference>
<gene>
    <name evidence="2" type="ORF">BST85_09195</name>
</gene>
<name>A0A2S7KQZ6_9FLAO</name>
<feature type="signal peptide" evidence="1">
    <location>
        <begin position="1"/>
        <end position="18"/>
    </location>
</feature>
<reference evidence="2 3" key="1">
    <citation type="submission" date="2016-11" db="EMBL/GenBank/DDBJ databases">
        <title>Trade-off between light-utilization and light-protection in marine flavobacteria.</title>
        <authorList>
            <person name="Kumagai Y."/>
        </authorList>
    </citation>
    <scope>NUCLEOTIDE SEQUENCE [LARGE SCALE GENOMIC DNA]</scope>
    <source>
        <strain evidence="2 3">NBRC 107741</strain>
    </source>
</reference>
<dbReference type="EMBL" id="MQUB01000001">
    <property type="protein sequence ID" value="PQB05049.1"/>
    <property type="molecule type" value="Genomic_DNA"/>
</dbReference>
<evidence type="ECO:0000256" key="1">
    <source>
        <dbReference type="SAM" id="SignalP"/>
    </source>
</evidence>
<comment type="caution">
    <text evidence="2">The sequence shown here is derived from an EMBL/GenBank/DDBJ whole genome shotgun (WGS) entry which is preliminary data.</text>
</comment>
<keyword evidence="3" id="KW-1185">Reference proteome</keyword>
<dbReference type="OrthoDB" id="1435292at2"/>